<dbReference type="SUPFAM" id="SSF51905">
    <property type="entry name" value="FAD/NAD(P)-binding domain"/>
    <property type="match status" value="1"/>
</dbReference>
<dbReference type="RefSeq" id="WP_342713961.1">
    <property type="nucleotide sequence ID" value="NZ_FOTF01000009.1"/>
</dbReference>
<feature type="domain" description="Amine oxidase" evidence="2">
    <location>
        <begin position="103"/>
        <end position="355"/>
    </location>
</feature>
<keyword evidence="4" id="KW-1185">Reference proteome</keyword>
<evidence type="ECO:0000313" key="3">
    <source>
        <dbReference type="EMBL" id="SFL16148.1"/>
    </source>
</evidence>
<name>A0A1I4FE25_9RHOB</name>
<protein>
    <submittedName>
        <fullName evidence="3">Monoamine oxidase</fullName>
    </submittedName>
</protein>
<proteinExistence type="inferred from homology"/>
<accession>A0A1I4FE25</accession>
<dbReference type="InterPro" id="IPR036188">
    <property type="entry name" value="FAD/NAD-bd_sf"/>
</dbReference>
<comment type="similarity">
    <text evidence="1">Belongs to the flavin monoamine oxidase family.</text>
</comment>
<dbReference type="InterPro" id="IPR050703">
    <property type="entry name" value="Flavin_MAO"/>
</dbReference>
<evidence type="ECO:0000313" key="4">
    <source>
        <dbReference type="Proteomes" id="UP000199550"/>
    </source>
</evidence>
<dbReference type="Proteomes" id="UP000199550">
    <property type="component" value="Unassembled WGS sequence"/>
</dbReference>
<dbReference type="Pfam" id="PF13450">
    <property type="entry name" value="NAD_binding_8"/>
    <property type="match status" value="1"/>
</dbReference>
<dbReference type="PANTHER" id="PTHR43563">
    <property type="entry name" value="AMINE OXIDASE"/>
    <property type="match status" value="1"/>
</dbReference>
<dbReference type="InterPro" id="IPR002937">
    <property type="entry name" value="Amino_oxidase"/>
</dbReference>
<dbReference type="GO" id="GO:0016491">
    <property type="term" value="F:oxidoreductase activity"/>
    <property type="evidence" value="ECO:0007669"/>
    <property type="project" value="InterPro"/>
</dbReference>
<reference evidence="3 4" key="1">
    <citation type="submission" date="2016-10" db="EMBL/GenBank/DDBJ databases">
        <authorList>
            <person name="de Groot N.N."/>
        </authorList>
    </citation>
    <scope>NUCLEOTIDE SEQUENCE [LARGE SCALE GENOMIC DNA]</scope>
    <source>
        <strain evidence="3 4">DSM 16199</strain>
    </source>
</reference>
<gene>
    <name evidence="3" type="ORF">SAMN04488004_10930</name>
</gene>
<dbReference type="Pfam" id="PF01593">
    <property type="entry name" value="Amino_oxidase"/>
    <property type="match status" value="1"/>
</dbReference>
<evidence type="ECO:0000259" key="2">
    <source>
        <dbReference type="Pfam" id="PF01593"/>
    </source>
</evidence>
<dbReference type="SUPFAM" id="SSF54373">
    <property type="entry name" value="FAD-linked reductases, C-terminal domain"/>
    <property type="match status" value="1"/>
</dbReference>
<dbReference type="AlphaFoldDB" id="A0A1I4FE25"/>
<organism evidence="3 4">
    <name type="scientific">Loktanella salsilacus</name>
    <dbReference type="NCBI Taxonomy" id="195913"/>
    <lineage>
        <taxon>Bacteria</taxon>
        <taxon>Pseudomonadati</taxon>
        <taxon>Pseudomonadota</taxon>
        <taxon>Alphaproteobacteria</taxon>
        <taxon>Rhodobacterales</taxon>
        <taxon>Roseobacteraceae</taxon>
        <taxon>Loktanella</taxon>
    </lineage>
</organism>
<dbReference type="PANTHER" id="PTHR43563:SF1">
    <property type="entry name" value="AMINE OXIDASE [FLAVIN-CONTAINING] B"/>
    <property type="match status" value="1"/>
</dbReference>
<dbReference type="STRING" id="195913.SAMN04488004_10930"/>
<dbReference type="Gene3D" id="3.50.50.60">
    <property type="entry name" value="FAD/NAD(P)-binding domain"/>
    <property type="match status" value="2"/>
</dbReference>
<dbReference type="EMBL" id="FOTF01000009">
    <property type="protein sequence ID" value="SFL16148.1"/>
    <property type="molecule type" value="Genomic_DNA"/>
</dbReference>
<evidence type="ECO:0000256" key="1">
    <source>
        <dbReference type="ARBA" id="ARBA00005995"/>
    </source>
</evidence>
<sequence>MESAATAANEVMQTQTLIIGAGLSGLALAARLNAVGHDFLLVEARSRTGGRILTEQFGAGAFDLGPTWFWPGQPRIAALMASLGLKDTEQHYAGELSFEDASGHVQRGKGFASMQGSFRVQGGMAALTDGLLARLPATRVMLSTQIAALAQSAGGITATTQSGQQIDAKRVVLALPPRIAGSITYAPDLPASAHTAMDGIATWMAGQAKVVVTYDRPFWREAGLSGDAMSQRGPLAEVHDASPAQGGPYALFGFLGIPPQARQDQDHLWSAVLQQLTRLFGPQAGQPTQRYIKDWAFDPFTAAAADQKPLYAHPTYGLPAALDGLWDGRLIFGGTEVAAQFGGYLEGALEAAEQAFDRIKAAKA</sequence>